<evidence type="ECO:0000256" key="1">
    <source>
        <dbReference type="SAM" id="MobiDB-lite"/>
    </source>
</evidence>
<protein>
    <submittedName>
        <fullName evidence="3">Jg20304 protein</fullName>
    </submittedName>
</protein>
<sequence>MGTTLLYMFFVETLTVYTVDAAEALKRILGVSLRDQIRNVENQNNRHSTTRRKAEVAMGRAHSSEKGWTLRSQGAGLAAPNW</sequence>
<proteinExistence type="predicted"/>
<accession>A0A8S4RK01</accession>
<dbReference type="EMBL" id="CAKXAJ010025238">
    <property type="protein sequence ID" value="CAH2236895.1"/>
    <property type="molecule type" value="Genomic_DNA"/>
</dbReference>
<keyword evidence="2" id="KW-0732">Signal</keyword>
<dbReference type="Proteomes" id="UP000838756">
    <property type="component" value="Unassembled WGS sequence"/>
</dbReference>
<keyword evidence="4" id="KW-1185">Reference proteome</keyword>
<gene>
    <name evidence="3" type="primary">jg20304</name>
    <name evidence="3" type="ORF">PAEG_LOCUS14229</name>
</gene>
<feature type="signal peptide" evidence="2">
    <location>
        <begin position="1"/>
        <end position="21"/>
    </location>
</feature>
<feature type="chain" id="PRO_5035878499" evidence="2">
    <location>
        <begin position="22"/>
        <end position="82"/>
    </location>
</feature>
<dbReference type="AlphaFoldDB" id="A0A8S4RK01"/>
<feature type="region of interest" description="Disordered" evidence="1">
    <location>
        <begin position="42"/>
        <end position="67"/>
    </location>
</feature>
<comment type="caution">
    <text evidence="3">The sequence shown here is derived from an EMBL/GenBank/DDBJ whole genome shotgun (WGS) entry which is preliminary data.</text>
</comment>
<reference evidence="3" key="1">
    <citation type="submission" date="2022-03" db="EMBL/GenBank/DDBJ databases">
        <authorList>
            <person name="Lindestad O."/>
        </authorList>
    </citation>
    <scope>NUCLEOTIDE SEQUENCE</scope>
</reference>
<evidence type="ECO:0000313" key="3">
    <source>
        <dbReference type="EMBL" id="CAH2236895.1"/>
    </source>
</evidence>
<evidence type="ECO:0000256" key="2">
    <source>
        <dbReference type="SAM" id="SignalP"/>
    </source>
</evidence>
<organism evidence="3 4">
    <name type="scientific">Pararge aegeria aegeria</name>
    <dbReference type="NCBI Taxonomy" id="348720"/>
    <lineage>
        <taxon>Eukaryota</taxon>
        <taxon>Metazoa</taxon>
        <taxon>Ecdysozoa</taxon>
        <taxon>Arthropoda</taxon>
        <taxon>Hexapoda</taxon>
        <taxon>Insecta</taxon>
        <taxon>Pterygota</taxon>
        <taxon>Neoptera</taxon>
        <taxon>Endopterygota</taxon>
        <taxon>Lepidoptera</taxon>
        <taxon>Glossata</taxon>
        <taxon>Ditrysia</taxon>
        <taxon>Papilionoidea</taxon>
        <taxon>Nymphalidae</taxon>
        <taxon>Satyrinae</taxon>
        <taxon>Satyrini</taxon>
        <taxon>Parargina</taxon>
        <taxon>Pararge</taxon>
    </lineage>
</organism>
<name>A0A8S4RK01_9NEOP</name>
<evidence type="ECO:0000313" key="4">
    <source>
        <dbReference type="Proteomes" id="UP000838756"/>
    </source>
</evidence>